<dbReference type="InterPro" id="IPR001138">
    <property type="entry name" value="Zn2Cys6_DnaBD"/>
</dbReference>
<dbReference type="PANTHER" id="PTHR35392">
    <property type="entry name" value="ZN(II)2CYS6 TRANSCRIPTION FACTOR (EUROFUNG)-RELATED-RELATED"/>
    <property type="match status" value="1"/>
</dbReference>
<dbReference type="InterPro" id="IPR052973">
    <property type="entry name" value="Fungal_sec-metab_reg_TF"/>
</dbReference>
<dbReference type="Proteomes" id="UP001281003">
    <property type="component" value="Unassembled WGS sequence"/>
</dbReference>
<feature type="region of interest" description="Disordered" evidence="2">
    <location>
        <begin position="885"/>
        <end position="916"/>
    </location>
</feature>
<reference evidence="3" key="2">
    <citation type="submission" date="2023-07" db="EMBL/GenBank/DDBJ databases">
        <authorList>
            <consortium name="Lawrence Berkeley National Laboratory"/>
            <person name="Haridas S."/>
            <person name="Hensen N."/>
            <person name="Bonometti L."/>
            <person name="Westerberg I."/>
            <person name="Brannstrom I.O."/>
            <person name="Guillou S."/>
            <person name="Cros-Aarteil S."/>
            <person name="Calhoun S."/>
            <person name="Kuo A."/>
            <person name="Mondo S."/>
            <person name="Pangilinan J."/>
            <person name="Riley R."/>
            <person name="LaButti K."/>
            <person name="Andreopoulos B."/>
            <person name="Lipzen A."/>
            <person name="Chen C."/>
            <person name="Yanf M."/>
            <person name="Daum C."/>
            <person name="Ng V."/>
            <person name="Clum A."/>
            <person name="Steindorff A."/>
            <person name="Ohm R."/>
            <person name="Martin F."/>
            <person name="Silar P."/>
            <person name="Natvig D."/>
            <person name="Lalanne C."/>
            <person name="Gautier V."/>
            <person name="Ament-velasquez S.L."/>
            <person name="Kruys A."/>
            <person name="Hutchinson M.I."/>
            <person name="Powell A.J."/>
            <person name="Barry K."/>
            <person name="Miller A.N."/>
            <person name="Grigoriev I.V."/>
            <person name="Debuchy R."/>
            <person name="Gladieux P."/>
            <person name="Thoren M.H."/>
            <person name="Johannesson H."/>
        </authorList>
    </citation>
    <scope>NUCLEOTIDE SEQUENCE</scope>
    <source>
        <strain evidence="3">FGSC 1904</strain>
    </source>
</reference>
<protein>
    <recommendedName>
        <fullName evidence="5">Zn(2)-C6 fungal-type domain-containing protein</fullName>
    </recommendedName>
</protein>
<dbReference type="PANTHER" id="PTHR35392:SF3">
    <property type="entry name" value="ZN(2)-C6 FUNGAL-TYPE DOMAIN-CONTAINING PROTEIN"/>
    <property type="match status" value="1"/>
</dbReference>
<feature type="region of interest" description="Disordered" evidence="2">
    <location>
        <begin position="745"/>
        <end position="764"/>
    </location>
</feature>
<gene>
    <name evidence="3" type="ORF">B0T20DRAFT_3165</name>
</gene>
<reference evidence="3" key="1">
    <citation type="journal article" date="2023" name="Mol. Phylogenet. Evol.">
        <title>Genome-scale phylogeny and comparative genomics of the fungal order Sordariales.</title>
        <authorList>
            <person name="Hensen N."/>
            <person name="Bonometti L."/>
            <person name="Westerberg I."/>
            <person name="Brannstrom I.O."/>
            <person name="Guillou S."/>
            <person name="Cros-Aarteil S."/>
            <person name="Calhoun S."/>
            <person name="Haridas S."/>
            <person name="Kuo A."/>
            <person name="Mondo S."/>
            <person name="Pangilinan J."/>
            <person name="Riley R."/>
            <person name="LaButti K."/>
            <person name="Andreopoulos B."/>
            <person name="Lipzen A."/>
            <person name="Chen C."/>
            <person name="Yan M."/>
            <person name="Daum C."/>
            <person name="Ng V."/>
            <person name="Clum A."/>
            <person name="Steindorff A."/>
            <person name="Ohm R.A."/>
            <person name="Martin F."/>
            <person name="Silar P."/>
            <person name="Natvig D.O."/>
            <person name="Lalanne C."/>
            <person name="Gautier V."/>
            <person name="Ament-Velasquez S.L."/>
            <person name="Kruys A."/>
            <person name="Hutchinson M.I."/>
            <person name="Powell A.J."/>
            <person name="Barry K."/>
            <person name="Miller A.N."/>
            <person name="Grigoriev I.V."/>
            <person name="Debuchy R."/>
            <person name="Gladieux P."/>
            <person name="Hiltunen Thoren M."/>
            <person name="Johannesson H."/>
        </authorList>
    </citation>
    <scope>NUCLEOTIDE SEQUENCE</scope>
    <source>
        <strain evidence="3">FGSC 1904</strain>
    </source>
</reference>
<sequence>MEHPNNAGYHASLFATRPTSHVFYPTITHSSGQAGSDVRPYKRKREGDHSDPIRSPLGPSSSYSASLSGAQGVEYFFPGRAHSLEEFGAYHHAGQNALQGAPPDSGDFGPIHYPLADPAIRPVLSEAFSGLAQYSPVAQPHCYSQSTAVTPTPDNAYQAYHSSINDFKVDDIPGGDGFRAPNRPDMGHKADSHVQESVTVCHPMGSQTATTLSISSPSFAHPGDAAISSSFFPSQGPSHMTYIYPPQSQLGMYGASSFAEPDVHSSRFPTTMDQGFEYGRVQAMQGSQMNRSVMAPTTTSMIVSASSTPMYQQNHMMQQQQRWVEVVKDRKDSVMKEELVGDSDFEEREIVPVSTPLGGSYEDLSHTLTDANMALTSAAPSSERTETALRRASVDKKKRGPLGEDKRKATCDTRSMGACIRCHNQRIRCHPNPSDPHNRDAPCQSCLVFSKDSKKTIHNIPCIRDKIIGIRIFRAGGLNLTKRFTHTQVVDVDVSDQLGPKRRVQMVQGLCNEPKVVVRLCKAPIVLEVRRFNPAPTDINERRYVANGYPAVQPLQPFCLVNVESAAAQFNQYITANSLLGLEEAVEKSDDIVKRTFAMIAERCRSLTKTTEDRTAKKADKASKQRSNQRELLCSAVRLWFAIRHGIGSAWLDSSSDTLDMNPVFDDDYPLYGRVDVPRMIVAQFDSIRHERIYKQLAPKVLKLYEQLITSSDMNNWFTIYLVTFLFLHQVSCISFDRYRRVRDNSGGRQQETRYGPIGPSPNSPSDFVESAFVEEIQHGGVVLLAHWQYFKRADLMRLDWDNIADTKLSTLEPEQAELLRWTVEQLKSVDPSTGRTKCKCLSACGMMRANANSDTVDSIPKTPAQGCWEHELYWVSRMFDSTSTRESQWSPPETFTRAKPSVGREYTPPRPSQSP</sequence>
<organism evidence="3 4">
    <name type="scientific">Sordaria brevicollis</name>
    <dbReference type="NCBI Taxonomy" id="83679"/>
    <lineage>
        <taxon>Eukaryota</taxon>
        <taxon>Fungi</taxon>
        <taxon>Dikarya</taxon>
        <taxon>Ascomycota</taxon>
        <taxon>Pezizomycotina</taxon>
        <taxon>Sordariomycetes</taxon>
        <taxon>Sordariomycetidae</taxon>
        <taxon>Sordariales</taxon>
        <taxon>Sordariaceae</taxon>
        <taxon>Sordaria</taxon>
    </lineage>
</organism>
<dbReference type="GO" id="GO:0000981">
    <property type="term" value="F:DNA-binding transcription factor activity, RNA polymerase II-specific"/>
    <property type="evidence" value="ECO:0007669"/>
    <property type="project" value="InterPro"/>
</dbReference>
<dbReference type="AlphaFoldDB" id="A0AAE0PMF3"/>
<feature type="region of interest" description="Disordered" evidence="2">
    <location>
        <begin position="377"/>
        <end position="408"/>
    </location>
</feature>
<feature type="region of interest" description="Disordered" evidence="2">
    <location>
        <begin position="25"/>
        <end position="65"/>
    </location>
</feature>
<keyword evidence="1" id="KW-0539">Nucleus</keyword>
<feature type="compositionally biased region" description="Polar residues" evidence="2">
    <location>
        <begin position="885"/>
        <end position="894"/>
    </location>
</feature>
<keyword evidence="4" id="KW-1185">Reference proteome</keyword>
<proteinExistence type="predicted"/>
<evidence type="ECO:0000313" key="4">
    <source>
        <dbReference type="Proteomes" id="UP001281003"/>
    </source>
</evidence>
<accession>A0AAE0PMF3</accession>
<dbReference type="EMBL" id="JAUTDP010000001">
    <property type="protein sequence ID" value="KAK3402574.1"/>
    <property type="molecule type" value="Genomic_DNA"/>
</dbReference>
<dbReference type="GO" id="GO:0008270">
    <property type="term" value="F:zinc ion binding"/>
    <property type="evidence" value="ECO:0007669"/>
    <property type="project" value="InterPro"/>
</dbReference>
<comment type="caution">
    <text evidence="3">The sequence shown here is derived from an EMBL/GenBank/DDBJ whole genome shotgun (WGS) entry which is preliminary data.</text>
</comment>
<dbReference type="CDD" id="cd00067">
    <property type="entry name" value="GAL4"/>
    <property type="match status" value="1"/>
</dbReference>
<feature type="compositionally biased region" description="Low complexity" evidence="2">
    <location>
        <begin position="55"/>
        <end position="65"/>
    </location>
</feature>
<name>A0AAE0PMF3_SORBR</name>
<evidence type="ECO:0000313" key="3">
    <source>
        <dbReference type="EMBL" id="KAK3402574.1"/>
    </source>
</evidence>
<evidence type="ECO:0000256" key="2">
    <source>
        <dbReference type="SAM" id="MobiDB-lite"/>
    </source>
</evidence>
<feature type="compositionally biased region" description="Basic and acidic residues" evidence="2">
    <location>
        <begin position="383"/>
        <end position="408"/>
    </location>
</feature>
<evidence type="ECO:0008006" key="5">
    <source>
        <dbReference type="Google" id="ProtNLM"/>
    </source>
</evidence>
<evidence type="ECO:0000256" key="1">
    <source>
        <dbReference type="ARBA" id="ARBA00023242"/>
    </source>
</evidence>